<sequence>MARYVLEVMYDGTCFHGSQVQGELQTVQLLVNKVLSTLYRTPMVTIGASRTDEGVHALSNFFHFDADTEPRPDLVYKCNAILPSGMAVKNVYHAPYDFNARFHAIERSYRYKIYAIKDPFLVNRALYYPFRMQEDLLHEAAAVLKGYSQFQSFAKRNSQVHTFDCTINTSRWERHGKELHYVVSANRFLRGMVRGLVATQLRVARGSMDMARLRQIIEARDCTKAFFDVTGHGLYLEEVSYPEGILRPLGYFN</sequence>
<dbReference type="Pfam" id="PF01416">
    <property type="entry name" value="PseudoU_synth_1"/>
    <property type="match status" value="1"/>
</dbReference>
<dbReference type="Gene3D" id="3.30.70.660">
    <property type="entry name" value="Pseudouridine synthase I, catalytic domain, C-terminal subdomain"/>
    <property type="match status" value="1"/>
</dbReference>
<dbReference type="EMBL" id="BAABFA010000004">
    <property type="protein sequence ID" value="GAA4460368.1"/>
    <property type="molecule type" value="Genomic_DNA"/>
</dbReference>
<comment type="similarity">
    <text evidence="1 4 5">Belongs to the tRNA pseudouridine synthase TruA family.</text>
</comment>
<dbReference type="InterPro" id="IPR020103">
    <property type="entry name" value="PsdUridine_synth_cat_dom_sf"/>
</dbReference>
<dbReference type="InterPro" id="IPR020094">
    <property type="entry name" value="TruA/RsuA/RluB/E/F_N"/>
</dbReference>
<dbReference type="RefSeq" id="WP_345077426.1">
    <property type="nucleotide sequence ID" value="NZ_BAABFA010000004.1"/>
</dbReference>
<dbReference type="InterPro" id="IPR020095">
    <property type="entry name" value="PsdUridine_synth_TruA_C"/>
</dbReference>
<dbReference type="PANTHER" id="PTHR11142:SF0">
    <property type="entry name" value="TRNA PSEUDOURIDINE SYNTHASE-LIKE 1"/>
    <property type="match status" value="1"/>
</dbReference>
<evidence type="ECO:0000256" key="5">
    <source>
        <dbReference type="RuleBase" id="RU003792"/>
    </source>
</evidence>
<feature type="domain" description="Pseudouridine synthase I TruA alpha/beta" evidence="6">
    <location>
        <begin position="140"/>
        <end position="242"/>
    </location>
</feature>
<dbReference type="PANTHER" id="PTHR11142">
    <property type="entry name" value="PSEUDOURIDYLATE SYNTHASE"/>
    <property type="match status" value="1"/>
</dbReference>
<keyword evidence="8" id="KW-1185">Reference proteome</keyword>
<evidence type="ECO:0000313" key="8">
    <source>
        <dbReference type="Proteomes" id="UP001500067"/>
    </source>
</evidence>
<keyword evidence="3 4" id="KW-0413">Isomerase</keyword>
<dbReference type="HAMAP" id="MF_00171">
    <property type="entry name" value="TruA"/>
    <property type="match status" value="1"/>
</dbReference>
<accession>A0ABP8N5T5</accession>
<dbReference type="Proteomes" id="UP001500067">
    <property type="component" value="Unassembled WGS sequence"/>
</dbReference>
<dbReference type="PIRSF" id="PIRSF001430">
    <property type="entry name" value="tRNA_psdUrid_synth"/>
    <property type="match status" value="1"/>
</dbReference>
<comment type="caution">
    <text evidence="4">Lacks conserved residue(s) required for the propagation of feature annotation.</text>
</comment>
<comment type="caution">
    <text evidence="7">The sequence shown here is derived from an EMBL/GenBank/DDBJ whole genome shotgun (WGS) entry which is preliminary data.</text>
</comment>
<evidence type="ECO:0000256" key="4">
    <source>
        <dbReference type="HAMAP-Rule" id="MF_00171"/>
    </source>
</evidence>
<organism evidence="7 8">
    <name type="scientific">Nemorincola caseinilytica</name>
    <dbReference type="NCBI Taxonomy" id="2054315"/>
    <lineage>
        <taxon>Bacteria</taxon>
        <taxon>Pseudomonadati</taxon>
        <taxon>Bacteroidota</taxon>
        <taxon>Chitinophagia</taxon>
        <taxon>Chitinophagales</taxon>
        <taxon>Chitinophagaceae</taxon>
        <taxon>Nemorincola</taxon>
    </lineage>
</organism>
<feature type="active site" description="Nucleophile" evidence="4">
    <location>
        <position position="52"/>
    </location>
</feature>
<evidence type="ECO:0000256" key="1">
    <source>
        <dbReference type="ARBA" id="ARBA00009375"/>
    </source>
</evidence>
<evidence type="ECO:0000256" key="2">
    <source>
        <dbReference type="ARBA" id="ARBA00022694"/>
    </source>
</evidence>
<comment type="function">
    <text evidence="4">Formation of pseudouridine at positions 38, 39 and 40 in the anticodon stem and loop of transfer RNAs.</text>
</comment>
<dbReference type="CDD" id="cd02570">
    <property type="entry name" value="PseudoU_synth_EcTruA"/>
    <property type="match status" value="1"/>
</dbReference>
<protein>
    <recommendedName>
        <fullName evidence="4">tRNA pseudouridine synthase A</fullName>
        <ecNumber evidence="4">5.4.99.12</ecNumber>
    </recommendedName>
    <alternativeName>
        <fullName evidence="4">tRNA pseudouridine(38-40) synthase</fullName>
    </alternativeName>
    <alternativeName>
        <fullName evidence="4">tRNA pseudouridylate synthase I</fullName>
    </alternativeName>
    <alternativeName>
        <fullName evidence="4">tRNA-uridine isomerase I</fullName>
    </alternativeName>
</protein>
<evidence type="ECO:0000313" key="7">
    <source>
        <dbReference type="EMBL" id="GAA4460368.1"/>
    </source>
</evidence>
<dbReference type="InterPro" id="IPR001406">
    <property type="entry name" value="PsdUridine_synth_TruA"/>
</dbReference>
<gene>
    <name evidence="4 7" type="primary">truA</name>
    <name evidence="7" type="ORF">GCM10023093_02870</name>
</gene>
<feature type="binding site" evidence="4">
    <location>
        <position position="109"/>
    </location>
    <ligand>
        <name>substrate</name>
    </ligand>
</feature>
<name>A0ABP8N5T5_9BACT</name>
<dbReference type="InterPro" id="IPR020097">
    <property type="entry name" value="PsdUridine_synth_TruA_a/b_dom"/>
</dbReference>
<dbReference type="SUPFAM" id="SSF55120">
    <property type="entry name" value="Pseudouridine synthase"/>
    <property type="match status" value="1"/>
</dbReference>
<evidence type="ECO:0000259" key="6">
    <source>
        <dbReference type="Pfam" id="PF01416"/>
    </source>
</evidence>
<evidence type="ECO:0000256" key="3">
    <source>
        <dbReference type="ARBA" id="ARBA00023235"/>
    </source>
</evidence>
<comment type="subunit">
    <text evidence="4">Homodimer.</text>
</comment>
<dbReference type="Gene3D" id="3.30.70.580">
    <property type="entry name" value="Pseudouridine synthase I, catalytic domain, N-terminal subdomain"/>
    <property type="match status" value="1"/>
</dbReference>
<reference evidence="8" key="1">
    <citation type="journal article" date="2019" name="Int. J. Syst. Evol. Microbiol.">
        <title>The Global Catalogue of Microorganisms (GCM) 10K type strain sequencing project: providing services to taxonomists for standard genome sequencing and annotation.</title>
        <authorList>
            <consortium name="The Broad Institute Genomics Platform"/>
            <consortium name="The Broad Institute Genome Sequencing Center for Infectious Disease"/>
            <person name="Wu L."/>
            <person name="Ma J."/>
        </authorList>
    </citation>
    <scope>NUCLEOTIDE SEQUENCE [LARGE SCALE GENOMIC DNA]</scope>
    <source>
        <strain evidence="8">JCM 32105</strain>
    </source>
</reference>
<comment type="catalytic activity">
    <reaction evidence="4 5">
        <text>uridine(38/39/40) in tRNA = pseudouridine(38/39/40) in tRNA</text>
        <dbReference type="Rhea" id="RHEA:22376"/>
        <dbReference type="Rhea" id="RHEA-COMP:10085"/>
        <dbReference type="Rhea" id="RHEA-COMP:10087"/>
        <dbReference type="ChEBI" id="CHEBI:65314"/>
        <dbReference type="ChEBI" id="CHEBI:65315"/>
        <dbReference type="EC" id="5.4.99.12"/>
    </reaction>
</comment>
<proteinExistence type="inferred from homology"/>
<dbReference type="EC" id="5.4.99.12" evidence="4"/>
<keyword evidence="2 4" id="KW-0819">tRNA processing</keyword>